<dbReference type="InterPro" id="IPR019587">
    <property type="entry name" value="Polyketide_cyclase/dehydratase"/>
</dbReference>
<proteinExistence type="predicted"/>
<keyword evidence="2" id="KW-1185">Reference proteome</keyword>
<evidence type="ECO:0000313" key="1">
    <source>
        <dbReference type="EMBL" id="SAK59877.1"/>
    </source>
</evidence>
<protein>
    <submittedName>
        <fullName evidence="1">Polyketide cyclase / dehydrase and lipid transport</fullName>
    </submittedName>
</protein>
<dbReference type="EMBL" id="FCOJ02000016">
    <property type="protein sequence ID" value="SAK59877.1"/>
    <property type="molecule type" value="Genomic_DNA"/>
</dbReference>
<dbReference type="OrthoDB" id="5965958at2"/>
<name>A0A158AS66_9BURK</name>
<dbReference type="AlphaFoldDB" id="A0A158AS66"/>
<organism evidence="1 2">
    <name type="scientific">Caballeronia glebae</name>
    <dbReference type="NCBI Taxonomy" id="1777143"/>
    <lineage>
        <taxon>Bacteria</taxon>
        <taxon>Pseudomonadati</taxon>
        <taxon>Pseudomonadota</taxon>
        <taxon>Betaproteobacteria</taxon>
        <taxon>Burkholderiales</taxon>
        <taxon>Burkholderiaceae</taxon>
        <taxon>Caballeronia</taxon>
    </lineage>
</organism>
<dbReference type="RefSeq" id="WP_086967835.1">
    <property type="nucleotide sequence ID" value="NZ_FCOJ02000016.1"/>
</dbReference>
<reference evidence="1" key="1">
    <citation type="submission" date="2016-01" db="EMBL/GenBank/DDBJ databases">
        <authorList>
            <person name="Peeters C."/>
        </authorList>
    </citation>
    <scope>NUCLEOTIDE SEQUENCE [LARGE SCALE GENOMIC DNA]</scope>
    <source>
        <strain evidence="1">LMG 29325</strain>
    </source>
</reference>
<evidence type="ECO:0000313" key="2">
    <source>
        <dbReference type="Proteomes" id="UP000054596"/>
    </source>
</evidence>
<dbReference type="STRING" id="1777143.AWB82_02747"/>
<dbReference type="SUPFAM" id="SSF55961">
    <property type="entry name" value="Bet v1-like"/>
    <property type="match status" value="1"/>
</dbReference>
<dbReference type="Gene3D" id="3.30.530.20">
    <property type="match status" value="1"/>
</dbReference>
<dbReference type="InterPro" id="IPR023393">
    <property type="entry name" value="START-like_dom_sf"/>
</dbReference>
<gene>
    <name evidence="1" type="ORF">AWB82_02747</name>
</gene>
<comment type="caution">
    <text evidence="1">The sequence shown here is derived from an EMBL/GenBank/DDBJ whole genome shotgun (WGS) entry which is preliminary data.</text>
</comment>
<dbReference type="Proteomes" id="UP000054596">
    <property type="component" value="Unassembled WGS sequence"/>
</dbReference>
<accession>A0A158AS66</accession>
<sequence>MTPRTRTVLALTALLLAIAAAFFIPLPRDASPATRIISIVEIQRAPSAVFEFVTTPAYWPAWHPSSLSVQGTTDHPLEVGEQVAEEFRVAGRRGRVVWTVSVKTYPVRWSIDGVIDGRAAGTVTYMLAPRTNGTRFIREFTYRAPSVWFAILNWIVLKGTIQSESDEAVMRLKRLLESMPAR</sequence>
<dbReference type="Pfam" id="PF10604">
    <property type="entry name" value="Polyketide_cyc2"/>
    <property type="match status" value="1"/>
</dbReference>